<sequence>MKLKKIIGLSGLAIASVAVLAACSSNTKNESADAASEKKEVVFATSGATAPFAYQEDGELTGFDIEVAKAVFEGSDKYDVSFKKTEWSSIFTGLDSDKYQMAGVNISYTEERAAKYLYSYPTGATPSVLVVRNDSDITSYDEIGGHSTQVVQGTTSVAQLEKYNETAEKPVELKFTSENITQTLTNLSEGKADFKIFDAPTVNAIIKNQGLDNLKTIDLEASEQPYIYFLFGGDQTDLQEYVNGRIKELYEDGTIAKLAEEFLGSANYIPTAEDLVVPGN</sequence>
<dbReference type="RefSeq" id="WP_074486750.1">
    <property type="nucleotide sequence ID" value="NZ_FMXP01000047.1"/>
</dbReference>
<evidence type="ECO:0000259" key="3">
    <source>
        <dbReference type="SMART" id="SM00062"/>
    </source>
</evidence>
<dbReference type="CDD" id="cd13710">
    <property type="entry name" value="PBP2_TcyK"/>
    <property type="match status" value="1"/>
</dbReference>
<accession>A0A1G6DPF4</accession>
<dbReference type="Pfam" id="PF00497">
    <property type="entry name" value="SBP_bac_3"/>
    <property type="match status" value="1"/>
</dbReference>
<keyword evidence="1 2" id="KW-0732">Signal</keyword>
<dbReference type="PROSITE" id="PS51257">
    <property type="entry name" value="PROKAR_LIPOPROTEIN"/>
    <property type="match status" value="1"/>
</dbReference>
<evidence type="ECO:0000256" key="2">
    <source>
        <dbReference type="SAM" id="SignalP"/>
    </source>
</evidence>
<dbReference type="EMBL" id="FMXP01000047">
    <property type="protein sequence ID" value="SDB47064.1"/>
    <property type="molecule type" value="Genomic_DNA"/>
</dbReference>
<feature type="chain" id="PRO_5038726966" evidence="2">
    <location>
        <begin position="22"/>
        <end position="280"/>
    </location>
</feature>
<dbReference type="SUPFAM" id="SSF53850">
    <property type="entry name" value="Periplasmic binding protein-like II"/>
    <property type="match status" value="1"/>
</dbReference>
<name>A0A1G6DPF4_9STRE</name>
<feature type="domain" description="Solute-binding protein family 3/N-terminal" evidence="3">
    <location>
        <begin position="40"/>
        <end position="266"/>
    </location>
</feature>
<feature type="signal peptide" evidence="2">
    <location>
        <begin position="1"/>
        <end position="21"/>
    </location>
</feature>
<evidence type="ECO:0000313" key="4">
    <source>
        <dbReference type="EMBL" id="SDB47064.1"/>
    </source>
</evidence>
<proteinExistence type="predicted"/>
<dbReference type="InterPro" id="IPR001638">
    <property type="entry name" value="Solute-binding_3/MltF_N"/>
</dbReference>
<protein>
    <submittedName>
        <fullName evidence="4">Polar amino acid transport system substrate-binding protein</fullName>
    </submittedName>
</protein>
<dbReference type="PANTHER" id="PTHR35936">
    <property type="entry name" value="MEMBRANE-BOUND LYTIC MUREIN TRANSGLYCOSYLASE F"/>
    <property type="match status" value="1"/>
</dbReference>
<dbReference type="AlphaFoldDB" id="A0A1G6DPF4"/>
<gene>
    <name evidence="4" type="ORF">SAMN02910293_02344</name>
</gene>
<dbReference type="PANTHER" id="PTHR35936:SF19">
    <property type="entry name" value="AMINO-ACID-BINDING PROTEIN YXEM-RELATED"/>
    <property type="match status" value="1"/>
</dbReference>
<reference evidence="4 5" key="1">
    <citation type="submission" date="2016-10" db="EMBL/GenBank/DDBJ databases">
        <authorList>
            <person name="de Groot N.N."/>
        </authorList>
    </citation>
    <scope>NUCLEOTIDE SEQUENCE [LARGE SCALE GENOMIC DNA]</scope>
    <source>
        <strain evidence="4 5">A-4</strain>
    </source>
</reference>
<dbReference type="eggNOG" id="COG0834">
    <property type="taxonomic scope" value="Bacteria"/>
</dbReference>
<dbReference type="STRING" id="439219.SAMN02910293_02344"/>
<organism evidence="4 5">
    <name type="scientific">Streptococcus henryi</name>
    <dbReference type="NCBI Taxonomy" id="439219"/>
    <lineage>
        <taxon>Bacteria</taxon>
        <taxon>Bacillati</taxon>
        <taxon>Bacillota</taxon>
        <taxon>Bacilli</taxon>
        <taxon>Lactobacillales</taxon>
        <taxon>Streptococcaceae</taxon>
        <taxon>Streptococcus</taxon>
    </lineage>
</organism>
<evidence type="ECO:0000313" key="5">
    <source>
        <dbReference type="Proteomes" id="UP000182508"/>
    </source>
</evidence>
<keyword evidence="5" id="KW-1185">Reference proteome</keyword>
<dbReference type="SMART" id="SM00062">
    <property type="entry name" value="PBPb"/>
    <property type="match status" value="1"/>
</dbReference>
<evidence type="ECO:0000256" key="1">
    <source>
        <dbReference type="ARBA" id="ARBA00022729"/>
    </source>
</evidence>
<dbReference type="Gene3D" id="3.40.190.10">
    <property type="entry name" value="Periplasmic binding protein-like II"/>
    <property type="match status" value="2"/>
</dbReference>
<dbReference type="Proteomes" id="UP000182508">
    <property type="component" value="Unassembled WGS sequence"/>
</dbReference>